<accession>A0ABM1NTZ9</accession>
<protein>
    <recommendedName>
        <fullName evidence="6">Gamma-tubulin complex component</fullName>
    </recommendedName>
</protein>
<dbReference type="PANTHER" id="PTHR19302">
    <property type="entry name" value="GAMMA TUBULIN COMPLEX PROTEIN"/>
    <property type="match status" value="1"/>
</dbReference>
<dbReference type="GeneID" id="108610689"/>
<evidence type="ECO:0000259" key="7">
    <source>
        <dbReference type="Pfam" id="PF04130"/>
    </source>
</evidence>
<keyword evidence="3 6" id="KW-0963">Cytoplasm</keyword>
<dbReference type="Pfam" id="PF17681">
    <property type="entry name" value="GCP_N_terminal"/>
    <property type="match status" value="1"/>
</dbReference>
<reference evidence="9" key="1">
    <citation type="journal article" date="1997" name="Nucleic Acids Res.">
        <title>tRNAscan-SE: a program for improved detection of transfer RNA genes in genomic sequence.</title>
        <authorList>
            <person name="Lowe T.M."/>
            <person name="Eddy S.R."/>
        </authorList>
    </citation>
    <scope>NUCLEOTIDE SEQUENCE [LARGE SCALE GENOMIC DNA]</scope>
</reference>
<dbReference type="InterPro" id="IPR042241">
    <property type="entry name" value="GCP_C_sf"/>
</dbReference>
<dbReference type="Pfam" id="PF04130">
    <property type="entry name" value="GCP_C_terminal"/>
    <property type="match status" value="1"/>
</dbReference>
<comment type="similarity">
    <text evidence="2 6">Belongs to the TUBGCP family.</text>
</comment>
<evidence type="ECO:0000259" key="8">
    <source>
        <dbReference type="Pfam" id="PF17681"/>
    </source>
</evidence>
<sequence length="648" mass="75289">MIHDILLSCMSLSRKGIGIKSFLATNVVEEFMHPCERAIFEKIIDILSSLNEIVRFAKFFGGVSQRDISDFSDAHEYSAGYYLRNFAQGIESALDDYYKETAELETITEQNTTHSLNYIYNSLEQHLPIIIFLRKLINDARIQKLNGCQLLENLHVSYDHGDIRLKKIINKVSRPVKLAFLSHLTHWLLFGIIDDEYAEFFINYRPNEGVAKTSCDKSYTSTNSPPSILSEEEIWQYEIRFSQLPSFVSAVLAEKILFVGQTVLVFKLDRRKIKTDSWISKSQAPFCDDIGELWNGKEGMFCNLIEDLNQDDKIDVFELERAINQIKKYVSQRLSEIAVIEDDLERQLCLIKDFYLLGRGEFYLEFFRQLYESSENFAELNNKNYTKAFEIAANVMATADDLENFSLSVQKTTIDLDESCEFALFQNLHLKYIYKWPLNLLFSPTTVERYNTVFRFLLTVRKIQYDLQLVWARHKWTSKTGNPVDIKIISLRNHLMFFLDNLQYYIQVDVLECQFSMLMNVIASKADFEEIQRAHSVFLANVLSQCFLLTDETDKKINTSQPARHSQYPVYGTILEIFSLCEKFSVVNEHNLDDVDRLEDRFNVAISGLIKLLVNIKSASSFGALSQLLLRLDFNRWFSLKRHEVAAL</sequence>
<evidence type="ECO:0000313" key="10">
    <source>
        <dbReference type="RefSeq" id="XP_017858435.1"/>
    </source>
</evidence>
<dbReference type="InterPro" id="IPR018247">
    <property type="entry name" value="EF_Hand_1_Ca_BS"/>
</dbReference>
<reference evidence="10" key="3">
    <citation type="submission" date="2025-08" db="UniProtKB">
        <authorList>
            <consortium name="RefSeq"/>
        </authorList>
    </citation>
    <scope>IDENTIFICATION</scope>
    <source>
        <tissue evidence="10">Whole organism</tissue>
    </source>
</reference>
<name>A0ABM1NTZ9_DROAR</name>
<keyword evidence="5 6" id="KW-0206">Cytoskeleton</keyword>
<dbReference type="RefSeq" id="XP_017858435.1">
    <property type="nucleotide sequence ID" value="XM_018002946.1"/>
</dbReference>
<organism evidence="9 10">
    <name type="scientific">Drosophila arizonae</name>
    <name type="common">Fruit fly</name>
    <dbReference type="NCBI Taxonomy" id="7263"/>
    <lineage>
        <taxon>Eukaryota</taxon>
        <taxon>Metazoa</taxon>
        <taxon>Ecdysozoa</taxon>
        <taxon>Arthropoda</taxon>
        <taxon>Hexapoda</taxon>
        <taxon>Insecta</taxon>
        <taxon>Pterygota</taxon>
        <taxon>Neoptera</taxon>
        <taxon>Endopterygota</taxon>
        <taxon>Diptera</taxon>
        <taxon>Brachycera</taxon>
        <taxon>Muscomorpha</taxon>
        <taxon>Ephydroidea</taxon>
        <taxon>Drosophilidae</taxon>
        <taxon>Drosophila</taxon>
    </lineage>
</organism>
<gene>
    <name evidence="10" type="primary">LOC108610689</name>
</gene>
<dbReference type="InterPro" id="IPR007259">
    <property type="entry name" value="GCP"/>
</dbReference>
<dbReference type="Gene3D" id="1.20.120.1900">
    <property type="entry name" value="Gamma-tubulin complex, C-terminal domain"/>
    <property type="match status" value="1"/>
</dbReference>
<evidence type="ECO:0000256" key="3">
    <source>
        <dbReference type="ARBA" id="ARBA00022490"/>
    </source>
</evidence>
<evidence type="ECO:0000256" key="1">
    <source>
        <dbReference type="ARBA" id="ARBA00004267"/>
    </source>
</evidence>
<keyword evidence="4 6" id="KW-0493">Microtubule</keyword>
<proteinExistence type="inferred from homology"/>
<feature type="domain" description="Gamma tubulin complex component C-terminal" evidence="7">
    <location>
        <begin position="344"/>
        <end position="638"/>
    </location>
</feature>
<keyword evidence="9" id="KW-1185">Reference proteome</keyword>
<dbReference type="InterPro" id="IPR040457">
    <property type="entry name" value="GCP_C"/>
</dbReference>
<dbReference type="PANTHER" id="PTHR19302:SF27">
    <property type="entry name" value="GAMMA-TUBULIN COMPLEX COMPONENT 4"/>
    <property type="match status" value="1"/>
</dbReference>
<reference evidence="9" key="2">
    <citation type="journal article" date="2016" name="G3 (Bethesda)">
        <title>Genome Evolution in Three Species of Cactophilic Drosophila.</title>
        <authorList>
            <person name="Sanchez-Flores A."/>
            <person name="Penazola F."/>
            <person name="Carpinteyro-Ponce J."/>
            <person name="Nazario-Yepiz N."/>
            <person name="Abreu-Goodger C."/>
            <person name="Machado C.A."/>
            <person name="Markow T.A."/>
        </authorList>
    </citation>
    <scope>NUCLEOTIDE SEQUENCE [LARGE SCALE GENOMIC DNA]</scope>
</reference>
<dbReference type="Proteomes" id="UP000694904">
    <property type="component" value="Chromosome 3"/>
</dbReference>
<feature type="domain" description="Gamma tubulin complex component protein N-terminal" evidence="8">
    <location>
        <begin position="2"/>
        <end position="339"/>
    </location>
</feature>
<evidence type="ECO:0000256" key="5">
    <source>
        <dbReference type="ARBA" id="ARBA00023212"/>
    </source>
</evidence>
<dbReference type="PROSITE" id="PS00018">
    <property type="entry name" value="EF_HAND_1"/>
    <property type="match status" value="1"/>
</dbReference>
<evidence type="ECO:0000313" key="9">
    <source>
        <dbReference type="Proteomes" id="UP000694904"/>
    </source>
</evidence>
<comment type="subcellular location">
    <subcellularLocation>
        <location evidence="1 6">Cytoplasm</location>
        <location evidence="1 6">Cytoskeleton</location>
        <location evidence="1 6">Microtubule organizing center</location>
    </subcellularLocation>
</comment>
<dbReference type="InterPro" id="IPR041470">
    <property type="entry name" value="GCP_N"/>
</dbReference>
<evidence type="ECO:0000256" key="2">
    <source>
        <dbReference type="ARBA" id="ARBA00010337"/>
    </source>
</evidence>
<evidence type="ECO:0000256" key="4">
    <source>
        <dbReference type="ARBA" id="ARBA00022701"/>
    </source>
</evidence>
<evidence type="ECO:0000256" key="6">
    <source>
        <dbReference type="RuleBase" id="RU363050"/>
    </source>
</evidence>